<comment type="caution">
    <text evidence="8">The sequence shown here is derived from an EMBL/GenBank/DDBJ whole genome shotgun (WGS) entry which is preliminary data.</text>
</comment>
<name>A0A0R0BV81_9GAMM</name>
<dbReference type="SUPFAM" id="SSF50998">
    <property type="entry name" value="Quinoprotein alcohol dehydrogenase-like"/>
    <property type="match status" value="1"/>
</dbReference>
<dbReference type="STRING" id="266128.ABB25_08605"/>
<evidence type="ECO:0000256" key="5">
    <source>
        <dbReference type="ARBA" id="ARBA00022837"/>
    </source>
</evidence>
<keyword evidence="4" id="KW-0479">Metal-binding</keyword>
<evidence type="ECO:0000313" key="9">
    <source>
        <dbReference type="Proteomes" id="UP000051254"/>
    </source>
</evidence>
<keyword evidence="3" id="KW-1029">Fimbrium biogenesis</keyword>
<sequence>MGGRQVMANHRFPSFVFGLGVTLMSTPAMSTAVIDNKPLTVTSAVPGNMVLLPSVEWPTVVTQANQPGVDEGNANYSAAQAYSGYFNPDVCYAYEYHTNEVNRYFRPAAHASSRTCTTSGDVKLWSGNFLNWAGMQAADTFRMALTGGYRVHRPADGNVSNVTVRDSEGASVTHSVSELASVTYLEKANSDRWDNNYTKLRRLNSTALVAGATPAKTGHLRARIGGLRNQMWFRPSSSGIGNATSYNDPKAIALPVTDGNQSDGNSTSAIPYQPRWHQLPNADTTTTETDKACAAGEPDCEPRNNGKYRRTVRGRNENYAVSMRVQVCDGVYDRRDFCTQYGSYYKPEGLLQLNAYKSRFGMFSYLAESGQNRNGGVMRSRLKFIAPWTASEIAGTTTLYPDRARIGGTDNPEWDPATGMILNNPDPDMANATNTNVQAGGGTCADCTVRYSGVINYVNRFGQVSTGMSRLKEYDNLSEMYYTALRYMRGLANVSNYSSLEPVSSTHTSSGKTGRFRNADGLPVIEDWYGTGANAAAPSWSERLVGQNGDSTLYQCQTSVFLGIGDTNTNNEDSNHSGDGTLSVSTWRTKAGGGSADRNLTAGLAYWAHTQDIRTDIPNVDLGGGRFKGQSVSTYWVDVVEQNDLKSKSSNQYYLATRFGGYDIPATDYDANGNATARDYNASWWASNEGAWTSATQNVKAATGLGGTGDFKLPRNMYLANDGQRMIDGLTEAFQRITDSITGSGGSFASNTTKLEAGAYTYQAQYLSNGWGGRLIASSVDTSSGELTAQWDAATWLSDANSHYTKRRMFHVNGSSMREFISNRSATGAVVNSPTLVKPSSWVGSDNQLKYILGDRTHERQSTASGSTREFRNRNGMLGDIVNSAPVYAGAPNLNLYRGDTSYATFAASNASRKKVVYVGANDGFLHAFDTSNGRELFAFMPTESLSVLSRNDPATGNYPYWDPAYDHAYSVDGELTIADVKVGTSWKTVLVGTMGRGGKSIFALDVTNPESPSFLWEKTAADPAIGSMLGNSLGRPLIAKVADGDWRVFMGNGPNSSGGRAAILMLDAYTGADMGSTVVSTDSNNGLAPVNVWDGRGVDPDSRPDGNFETVYAGDLLGSVWKIDIATSSATKIFQTDANQPITIAPLVARNPYSATTDTWLFFGTGRYLSKSDTSNEQNAHVQSWYGLIDRDALVARTTLKQVRITDEDDKGRVIEKVGAPGANGWFINLQSPDEAAANSTATARGERMVVPNFFQGMVLIGTTRFPFSNDPCTPTGKGFTMAIDPFTGGRLSDVFFDADMDGTVGDEGDYKGGNTGTPYSGVGYGSGPNNPIFMGQYMYTSLDDGTYSRYRTNAGMAEVRRVSWREVLNVD</sequence>
<evidence type="ECO:0000256" key="2">
    <source>
        <dbReference type="ARBA" id="ARBA00008387"/>
    </source>
</evidence>
<proteinExistence type="inferred from homology"/>
<dbReference type="GO" id="GO:0009289">
    <property type="term" value="C:pilus"/>
    <property type="evidence" value="ECO:0007669"/>
    <property type="project" value="UniProtKB-SubCell"/>
</dbReference>
<evidence type="ECO:0000256" key="1">
    <source>
        <dbReference type="ARBA" id="ARBA00004561"/>
    </source>
</evidence>
<protein>
    <submittedName>
        <fullName evidence="8">Pilus assembly protein</fullName>
    </submittedName>
</protein>
<dbReference type="InterPro" id="IPR011047">
    <property type="entry name" value="Quinoprotein_ADH-like_sf"/>
</dbReference>
<evidence type="ECO:0000256" key="3">
    <source>
        <dbReference type="ARBA" id="ARBA00022558"/>
    </source>
</evidence>
<keyword evidence="5" id="KW-0106">Calcium</keyword>
<dbReference type="Proteomes" id="UP000051254">
    <property type="component" value="Unassembled WGS sequence"/>
</dbReference>
<feature type="domain" description="PilY1 beta-propeller" evidence="7">
    <location>
        <begin position="878"/>
        <end position="1128"/>
    </location>
</feature>
<dbReference type="InterPro" id="IPR008707">
    <property type="entry name" value="B-propeller_PilY1"/>
</dbReference>
<comment type="similarity">
    <text evidence="2">Belongs to the PilY1 family.</text>
</comment>
<keyword evidence="6" id="KW-0281">Fimbrium</keyword>
<evidence type="ECO:0000256" key="4">
    <source>
        <dbReference type="ARBA" id="ARBA00022723"/>
    </source>
</evidence>
<evidence type="ECO:0000256" key="6">
    <source>
        <dbReference type="ARBA" id="ARBA00023263"/>
    </source>
</evidence>
<gene>
    <name evidence="8" type="ORF">ABB25_08605</name>
</gene>
<evidence type="ECO:0000259" key="7">
    <source>
        <dbReference type="Pfam" id="PF05567"/>
    </source>
</evidence>
<accession>A0A0R0BV81</accession>
<dbReference type="Pfam" id="PF05567">
    <property type="entry name" value="T4P_PilY1"/>
    <property type="match status" value="1"/>
</dbReference>
<dbReference type="PATRIC" id="fig|266128.3.peg.589"/>
<reference evidence="8 9" key="1">
    <citation type="submission" date="2015-05" db="EMBL/GenBank/DDBJ databases">
        <title>Genome sequencing and analysis of members of genus Stenotrophomonas.</title>
        <authorList>
            <person name="Patil P.P."/>
            <person name="Midha S."/>
            <person name="Patil P.B."/>
        </authorList>
    </citation>
    <scope>NUCLEOTIDE SEQUENCE [LARGE SCALE GENOMIC DNA]</scope>
    <source>
        <strain evidence="8 9">DSM 17805</strain>
    </source>
</reference>
<dbReference type="EMBL" id="LDJH01000013">
    <property type="protein sequence ID" value="KRG57874.1"/>
    <property type="molecule type" value="Genomic_DNA"/>
</dbReference>
<dbReference type="GO" id="GO:0046872">
    <property type="term" value="F:metal ion binding"/>
    <property type="evidence" value="ECO:0007669"/>
    <property type="project" value="UniProtKB-KW"/>
</dbReference>
<keyword evidence="9" id="KW-1185">Reference proteome</keyword>
<organism evidence="8 9">
    <name type="scientific">Stenotrophomonas koreensis</name>
    <dbReference type="NCBI Taxonomy" id="266128"/>
    <lineage>
        <taxon>Bacteria</taxon>
        <taxon>Pseudomonadati</taxon>
        <taxon>Pseudomonadota</taxon>
        <taxon>Gammaproteobacteria</taxon>
        <taxon>Lysobacterales</taxon>
        <taxon>Lysobacteraceae</taxon>
        <taxon>Stenotrophomonas</taxon>
    </lineage>
</organism>
<evidence type="ECO:0000313" key="8">
    <source>
        <dbReference type="EMBL" id="KRG57874.1"/>
    </source>
</evidence>
<comment type="subcellular location">
    <subcellularLocation>
        <location evidence="1">Fimbrium</location>
    </subcellularLocation>
</comment>